<accession>A0A4P9XH09</accession>
<dbReference type="PANTHER" id="PTHR15952:SF11">
    <property type="entry name" value="EXPORTIN-T"/>
    <property type="match status" value="1"/>
</dbReference>
<name>A0A4P9XH09_9FUNG</name>
<dbReference type="Pfam" id="PF19282">
    <property type="entry name" value="Exportin-T"/>
    <property type="match status" value="1"/>
</dbReference>
<dbReference type="GO" id="GO:0005643">
    <property type="term" value="C:nuclear pore"/>
    <property type="evidence" value="ECO:0007669"/>
    <property type="project" value="TreeGrafter"/>
</dbReference>
<dbReference type="STRING" id="78915.A0A4P9XH09"/>
<keyword evidence="2" id="KW-0539">Nucleus</keyword>
<dbReference type="OrthoDB" id="26399at2759"/>
<dbReference type="AlphaFoldDB" id="A0A4P9XH09"/>
<dbReference type="GO" id="GO:0016363">
    <property type="term" value="C:nuclear matrix"/>
    <property type="evidence" value="ECO:0007669"/>
    <property type="project" value="TreeGrafter"/>
</dbReference>
<dbReference type="InterPro" id="IPR045546">
    <property type="entry name" value="Exportin-T_C"/>
</dbReference>
<dbReference type="GO" id="GO:0031267">
    <property type="term" value="F:small GTPase binding"/>
    <property type="evidence" value="ECO:0007669"/>
    <property type="project" value="InterPro"/>
</dbReference>
<gene>
    <name evidence="4" type="ORF">THASP1DRAFT_33285</name>
</gene>
<evidence type="ECO:0000256" key="1">
    <source>
        <dbReference type="ARBA" id="ARBA00009466"/>
    </source>
</evidence>
<dbReference type="SUPFAM" id="SSF48371">
    <property type="entry name" value="ARM repeat"/>
    <property type="match status" value="1"/>
</dbReference>
<comment type="subcellular location">
    <subcellularLocation>
        <location evidence="2">Nucleus</location>
    </subcellularLocation>
    <subcellularLocation>
        <location evidence="2">Cytoplasm</location>
    </subcellularLocation>
    <text evidence="2">Shuttles between the nucleus and the cytoplasm.</text>
</comment>
<evidence type="ECO:0000259" key="3">
    <source>
        <dbReference type="Pfam" id="PF19282"/>
    </source>
</evidence>
<dbReference type="Proteomes" id="UP000271241">
    <property type="component" value="Unassembled WGS sequence"/>
</dbReference>
<keyword evidence="5" id="KW-1185">Reference proteome</keyword>
<organism evidence="4 5">
    <name type="scientific">Thamnocephalis sphaerospora</name>
    <dbReference type="NCBI Taxonomy" id="78915"/>
    <lineage>
        <taxon>Eukaryota</taxon>
        <taxon>Fungi</taxon>
        <taxon>Fungi incertae sedis</taxon>
        <taxon>Zoopagomycota</taxon>
        <taxon>Zoopagomycotina</taxon>
        <taxon>Zoopagomycetes</taxon>
        <taxon>Zoopagales</taxon>
        <taxon>Sigmoideomycetaceae</taxon>
        <taxon>Thamnocephalis</taxon>
    </lineage>
</organism>
<evidence type="ECO:0000313" key="5">
    <source>
        <dbReference type="Proteomes" id="UP000271241"/>
    </source>
</evidence>
<dbReference type="GO" id="GO:0071528">
    <property type="term" value="P:tRNA re-export from nucleus"/>
    <property type="evidence" value="ECO:0007669"/>
    <property type="project" value="UniProtKB-UniRule"/>
</dbReference>
<dbReference type="GO" id="GO:0000049">
    <property type="term" value="F:tRNA binding"/>
    <property type="evidence" value="ECO:0007669"/>
    <property type="project" value="UniProtKB-UniRule"/>
</dbReference>
<feature type="domain" description="Exportin-T C-terminal" evidence="3">
    <location>
        <begin position="64"/>
        <end position="724"/>
    </location>
</feature>
<dbReference type="InterPro" id="IPR040017">
    <property type="entry name" value="XPOT"/>
</dbReference>
<comment type="function">
    <text evidence="2">tRNA nucleus export receptor which facilitates tRNA translocation across the nuclear pore complex.</text>
</comment>
<sequence length="734" mass="81001">MQIVGKGMKPEDKLGVIQALNIAGLISKLTLDDEEFIERVANLCNITGIALCEAYNMSNQAPDVKAATRAQIETLWPFMLQFLSNEYDDTSTRVLPFVNETLQMLKRQAKQGGLGDTDRTLLRSLLEAIVGKMEYDADAEWTASPEDEDDVAFHEMRSALKTHFDAIASIDEALFTGYVHGFIGTTLRNVASGAQPSWMRVELAVQLVYWLGETARGQIQLFQKQADGTTNATPFGEVVACVFESNVASYPHPAVLVPYFECAVRYASFFEVRRDCILPTLACFLDERGLHNSCKPISRRSWYLFARFVKTLKVHLVQYTGDILKGMQDLFVIQPEAVEDDSSMNRQASTFDSQVYLFETAGSLISADGVDPSKQTAFLETALQPILSGIQQHAASPGTVVSDPVASLHLSRLIMAIGAVAKGFPTVDKQQAPTGPWVAGFKQAIEIVLAATEQLKTVAVVRDAARYSFSRFVNCLGVEVLAYLPPFIVSVIGEGEPNEVTDFLAFLSLIVHKFKPSIGDVIDELFLPLASRIFAILEQPTTGTDEAVMQGDVRRGFLSFLVSLFNFELQDVLISQRNQAHANSVFMLIVRHARDCSSVATQKLAFSLLGKMTSAWAGTTQAGTTVLPGFEQFLYTEIIPVCFEVPMKPEFNMADGQTQLAFGELAGALKLAQEKRGAELLQYLRDVYFPSIQCPAEVGQGVLQALEQLDIKRFRTFFRDFVRKSRPSENGASA</sequence>
<dbReference type="EMBL" id="KZ993383">
    <property type="protein sequence ID" value="RKP04898.1"/>
    <property type="molecule type" value="Genomic_DNA"/>
</dbReference>
<keyword evidence="2" id="KW-0694">RNA-binding</keyword>
<keyword evidence="2" id="KW-0963">Cytoplasm</keyword>
<dbReference type="InterPro" id="IPR016024">
    <property type="entry name" value="ARM-type_fold"/>
</dbReference>
<keyword evidence="2" id="KW-0820">tRNA-binding</keyword>
<evidence type="ECO:0000256" key="2">
    <source>
        <dbReference type="RuleBase" id="RU366037"/>
    </source>
</evidence>
<dbReference type="GO" id="GO:0005737">
    <property type="term" value="C:cytoplasm"/>
    <property type="evidence" value="ECO:0007669"/>
    <property type="project" value="UniProtKB-SubCell"/>
</dbReference>
<dbReference type="PANTHER" id="PTHR15952">
    <property type="entry name" value="EXPORTIN-T/LOS1"/>
    <property type="match status" value="1"/>
</dbReference>
<proteinExistence type="inferred from homology"/>
<dbReference type="InterPro" id="IPR011989">
    <property type="entry name" value="ARM-like"/>
</dbReference>
<evidence type="ECO:0000313" key="4">
    <source>
        <dbReference type="EMBL" id="RKP04898.1"/>
    </source>
</evidence>
<protein>
    <recommendedName>
        <fullName evidence="2">Exportin-T</fullName>
    </recommendedName>
    <alternativeName>
        <fullName evidence="2">Exportin(tRNA)</fullName>
    </alternativeName>
    <alternativeName>
        <fullName evidence="2">tRNA exportin</fullName>
    </alternativeName>
</protein>
<keyword evidence="2" id="KW-0813">Transport</keyword>
<comment type="similarity">
    <text evidence="1 2">Belongs to the exportin family.</text>
</comment>
<dbReference type="Gene3D" id="1.25.10.10">
    <property type="entry name" value="Leucine-rich Repeat Variant"/>
    <property type="match status" value="1"/>
</dbReference>
<reference evidence="5" key="1">
    <citation type="journal article" date="2018" name="Nat. Microbiol.">
        <title>Leveraging single-cell genomics to expand the fungal tree of life.</title>
        <authorList>
            <person name="Ahrendt S.R."/>
            <person name="Quandt C.A."/>
            <person name="Ciobanu D."/>
            <person name="Clum A."/>
            <person name="Salamov A."/>
            <person name="Andreopoulos B."/>
            <person name="Cheng J.F."/>
            <person name="Woyke T."/>
            <person name="Pelin A."/>
            <person name="Henrissat B."/>
            <person name="Reynolds N.K."/>
            <person name="Benny G.L."/>
            <person name="Smith M.E."/>
            <person name="James T.Y."/>
            <person name="Grigoriev I.V."/>
        </authorList>
    </citation>
    <scope>NUCLEOTIDE SEQUENCE [LARGE SCALE GENOMIC DNA]</scope>
    <source>
        <strain evidence="5">RSA 1356</strain>
    </source>
</reference>